<organism evidence="4 5">
    <name type="scientific">Halorientalis persicus</name>
    <dbReference type="NCBI Taxonomy" id="1367881"/>
    <lineage>
        <taxon>Archaea</taxon>
        <taxon>Methanobacteriati</taxon>
        <taxon>Methanobacteriota</taxon>
        <taxon>Stenosarchaea group</taxon>
        <taxon>Halobacteria</taxon>
        <taxon>Halobacteriales</taxon>
        <taxon>Haloarculaceae</taxon>
        <taxon>Halorientalis</taxon>
    </lineage>
</organism>
<dbReference type="GO" id="GO:0043916">
    <property type="term" value="F:DNA-7-methylguanine glycosylase activity"/>
    <property type="evidence" value="ECO:0007669"/>
    <property type="project" value="TreeGrafter"/>
</dbReference>
<dbReference type="PANTHER" id="PTHR43003">
    <property type="entry name" value="DNA-3-METHYLADENINE GLYCOSYLASE"/>
    <property type="match status" value="1"/>
</dbReference>
<dbReference type="AlphaFoldDB" id="A0A1H8N8R1"/>
<evidence type="ECO:0000256" key="1">
    <source>
        <dbReference type="ARBA" id="ARBA00022763"/>
    </source>
</evidence>
<keyword evidence="2" id="KW-0234">DNA repair</keyword>
<dbReference type="GO" id="GO:0008725">
    <property type="term" value="F:DNA-3-methyladenine glycosylase activity"/>
    <property type="evidence" value="ECO:0007669"/>
    <property type="project" value="TreeGrafter"/>
</dbReference>
<dbReference type="SUPFAM" id="SSF48150">
    <property type="entry name" value="DNA-glycosylase"/>
    <property type="match status" value="1"/>
</dbReference>
<dbReference type="GO" id="GO:0032993">
    <property type="term" value="C:protein-DNA complex"/>
    <property type="evidence" value="ECO:0007669"/>
    <property type="project" value="TreeGrafter"/>
</dbReference>
<sequence>MTGPHEELATDAYLGPVIEAHGRLTIEPAADFFQRFVTSILRQQVSMASAAATRERLFDAVEVTPGGIREADDDVLQDAGLSRQKTRYVNNVAWAFEQRGWSKAHFEGMDDDAVRAELTDVTGVGTWTANMQLLFSLARADVFPVGDLGVRKGMDTLFDADLTRAEMVEEAERWRPYRSYASLYLWRVEEDIAESVAEVVGED</sequence>
<dbReference type="Gene3D" id="1.10.340.30">
    <property type="entry name" value="Hypothetical protein, domain 2"/>
    <property type="match status" value="1"/>
</dbReference>
<evidence type="ECO:0000256" key="2">
    <source>
        <dbReference type="ARBA" id="ARBA00023204"/>
    </source>
</evidence>
<dbReference type="InterPro" id="IPR051912">
    <property type="entry name" value="Alkylbase_DNA_Glycosylase/TA"/>
</dbReference>
<proteinExistence type="predicted"/>
<keyword evidence="1" id="KW-0227">DNA damage</keyword>
<accession>A0A1H8N8R1</accession>
<dbReference type="RefSeq" id="WP_092660330.1">
    <property type="nucleotide sequence ID" value="NZ_FOCX01000010.1"/>
</dbReference>
<reference evidence="5" key="1">
    <citation type="submission" date="2016-10" db="EMBL/GenBank/DDBJ databases">
        <authorList>
            <person name="Varghese N."/>
            <person name="Submissions S."/>
        </authorList>
    </citation>
    <scope>NUCLEOTIDE SEQUENCE [LARGE SCALE GENOMIC DNA]</scope>
    <source>
        <strain evidence="5">IBRC-M 10043</strain>
    </source>
</reference>
<dbReference type="SMART" id="SM00478">
    <property type="entry name" value="ENDO3c"/>
    <property type="match status" value="1"/>
</dbReference>
<protein>
    <submittedName>
        <fullName evidence="4">DNA-3-methyladenine glycosylase II</fullName>
    </submittedName>
</protein>
<dbReference type="PANTHER" id="PTHR43003:SF5">
    <property type="entry name" value="DNA-3-METHYLADENINE GLYCOSYLASE"/>
    <property type="match status" value="1"/>
</dbReference>
<dbReference type="EMBL" id="FOCX01000010">
    <property type="protein sequence ID" value="SEO25833.1"/>
    <property type="molecule type" value="Genomic_DNA"/>
</dbReference>
<dbReference type="OrthoDB" id="8200at2157"/>
<dbReference type="GO" id="GO:0006307">
    <property type="term" value="P:DNA alkylation repair"/>
    <property type="evidence" value="ECO:0007669"/>
    <property type="project" value="TreeGrafter"/>
</dbReference>
<keyword evidence="5" id="KW-1185">Reference proteome</keyword>
<dbReference type="GO" id="GO:0032131">
    <property type="term" value="F:alkylated DNA binding"/>
    <property type="evidence" value="ECO:0007669"/>
    <property type="project" value="TreeGrafter"/>
</dbReference>
<dbReference type="InterPro" id="IPR003265">
    <property type="entry name" value="HhH-GPD_domain"/>
</dbReference>
<evidence type="ECO:0000313" key="5">
    <source>
        <dbReference type="Proteomes" id="UP000198775"/>
    </source>
</evidence>
<dbReference type="CDD" id="cd00056">
    <property type="entry name" value="ENDO3c"/>
    <property type="match status" value="1"/>
</dbReference>
<dbReference type="GO" id="GO:0006285">
    <property type="term" value="P:base-excision repair, AP site formation"/>
    <property type="evidence" value="ECO:0007669"/>
    <property type="project" value="TreeGrafter"/>
</dbReference>
<evidence type="ECO:0000259" key="3">
    <source>
        <dbReference type="SMART" id="SM00478"/>
    </source>
</evidence>
<name>A0A1H8N8R1_9EURY</name>
<feature type="domain" description="HhH-GPD" evidence="3">
    <location>
        <begin position="41"/>
        <end position="190"/>
    </location>
</feature>
<dbReference type="Pfam" id="PF00730">
    <property type="entry name" value="HhH-GPD"/>
    <property type="match status" value="1"/>
</dbReference>
<dbReference type="Proteomes" id="UP000198775">
    <property type="component" value="Unassembled WGS sequence"/>
</dbReference>
<evidence type="ECO:0000313" key="4">
    <source>
        <dbReference type="EMBL" id="SEO25833.1"/>
    </source>
</evidence>
<dbReference type="InterPro" id="IPR011257">
    <property type="entry name" value="DNA_glycosylase"/>
</dbReference>
<dbReference type="Gene3D" id="1.10.1670.40">
    <property type="match status" value="1"/>
</dbReference>
<gene>
    <name evidence="4" type="ORF">SAMN05216388_101059</name>
</gene>